<name>A0A0F9QTY8_9ZZZZ</name>
<evidence type="ECO:0000313" key="1">
    <source>
        <dbReference type="EMBL" id="KKN08678.1"/>
    </source>
</evidence>
<reference evidence="1" key="1">
    <citation type="journal article" date="2015" name="Nature">
        <title>Complex archaea that bridge the gap between prokaryotes and eukaryotes.</title>
        <authorList>
            <person name="Spang A."/>
            <person name="Saw J.H."/>
            <person name="Jorgensen S.L."/>
            <person name="Zaremba-Niedzwiedzka K."/>
            <person name="Martijn J."/>
            <person name="Lind A.E."/>
            <person name="van Eijk R."/>
            <person name="Schleper C."/>
            <person name="Guy L."/>
            <person name="Ettema T.J."/>
        </authorList>
    </citation>
    <scope>NUCLEOTIDE SEQUENCE</scope>
</reference>
<protein>
    <submittedName>
        <fullName evidence="1">Uncharacterized protein</fullName>
    </submittedName>
</protein>
<sequence length="157" mass="18580">MHWLLLDRYLEHALDLPRSRWPSGLRCFPAVFLRLYHRSTARHSATSRQKRFRHGLSQRTRAAAPARLRNCAKRRWQVLRHGATSRWPRNCRVVWPKIARAAPALPSALELKSKLDRPSRRHAARPHLAWNQHYRKSGTRTHRAMMPPAWANPDWVR</sequence>
<gene>
    <name evidence="1" type="ORF">LCGC14_1054360</name>
</gene>
<dbReference type="EMBL" id="LAZR01004427">
    <property type="protein sequence ID" value="KKN08678.1"/>
    <property type="molecule type" value="Genomic_DNA"/>
</dbReference>
<dbReference type="AlphaFoldDB" id="A0A0F9QTY8"/>
<comment type="caution">
    <text evidence="1">The sequence shown here is derived from an EMBL/GenBank/DDBJ whole genome shotgun (WGS) entry which is preliminary data.</text>
</comment>
<accession>A0A0F9QTY8</accession>
<organism evidence="1">
    <name type="scientific">marine sediment metagenome</name>
    <dbReference type="NCBI Taxonomy" id="412755"/>
    <lineage>
        <taxon>unclassified sequences</taxon>
        <taxon>metagenomes</taxon>
        <taxon>ecological metagenomes</taxon>
    </lineage>
</organism>
<proteinExistence type="predicted"/>